<keyword evidence="3" id="KW-1185">Reference proteome</keyword>
<feature type="signal peptide" evidence="1">
    <location>
        <begin position="1"/>
        <end position="22"/>
    </location>
</feature>
<dbReference type="VEuPathDB" id="ToxoDB:ETH2_1431400"/>
<evidence type="ECO:0000313" key="3">
    <source>
        <dbReference type="Proteomes" id="UP000030747"/>
    </source>
</evidence>
<feature type="chain" id="PRO_5004673058" description="SAG family member" evidence="1">
    <location>
        <begin position="23"/>
        <end position="114"/>
    </location>
</feature>
<name>U6KV59_EIMTE</name>
<dbReference type="VEuPathDB" id="ToxoDB:ETH_00022300"/>
<organism evidence="2 3">
    <name type="scientific">Eimeria tenella</name>
    <name type="common">Coccidian parasite</name>
    <dbReference type="NCBI Taxonomy" id="5802"/>
    <lineage>
        <taxon>Eukaryota</taxon>
        <taxon>Sar</taxon>
        <taxon>Alveolata</taxon>
        <taxon>Apicomplexa</taxon>
        <taxon>Conoidasida</taxon>
        <taxon>Coccidia</taxon>
        <taxon>Eucoccidiorida</taxon>
        <taxon>Eimeriorina</taxon>
        <taxon>Eimeriidae</taxon>
        <taxon>Eimeria</taxon>
    </lineage>
</organism>
<evidence type="ECO:0000313" key="2">
    <source>
        <dbReference type="EMBL" id="CDJ41856.1"/>
    </source>
</evidence>
<protein>
    <recommendedName>
        <fullName evidence="4">SAG family member</fullName>
    </recommendedName>
</protein>
<sequence length="114" mass="11957">MKSLCTCAAFAAAAAIAHGSFAAAFGQGSRALRNMRSAKAANLTPIEAGGDKYCTKTINTWRKSILSTAEDFKELAEADPTTDITAFLAATECSALQSGRFNHIVGPLVKNTTQ</sequence>
<dbReference type="OrthoDB" id="10460378at2759"/>
<proteinExistence type="predicted"/>
<reference evidence="2" key="1">
    <citation type="submission" date="2013-10" db="EMBL/GenBank/DDBJ databases">
        <title>Genomic analysis of the causative agents of coccidiosis in chickens.</title>
        <authorList>
            <person name="Reid A.J."/>
            <person name="Blake D."/>
            <person name="Billington K."/>
            <person name="Browne H."/>
            <person name="Dunn M."/>
            <person name="Hung S."/>
            <person name="Kawahara F."/>
            <person name="Miranda-Saavedra D."/>
            <person name="Mourier T."/>
            <person name="Nagra H."/>
            <person name="Otto T.D."/>
            <person name="Rawlings N."/>
            <person name="Sanchez A."/>
            <person name="Sanders M."/>
            <person name="Subramaniam C."/>
            <person name="Tay Y."/>
            <person name="Dear P."/>
            <person name="Doerig C."/>
            <person name="Gruber A."/>
            <person name="Parkinson J."/>
            <person name="Shirley M."/>
            <person name="Wan K.L."/>
            <person name="Berriman M."/>
            <person name="Tomley F."/>
            <person name="Pain A."/>
        </authorList>
    </citation>
    <scope>NUCLEOTIDE SEQUENCE [LARGE SCALE GENOMIC DNA]</scope>
    <source>
        <strain evidence="2">Houghton</strain>
    </source>
</reference>
<evidence type="ECO:0000256" key="1">
    <source>
        <dbReference type="SAM" id="SignalP"/>
    </source>
</evidence>
<dbReference type="Proteomes" id="UP000030747">
    <property type="component" value="Unassembled WGS sequence"/>
</dbReference>
<reference evidence="2" key="2">
    <citation type="submission" date="2013-10" db="EMBL/GenBank/DDBJ databases">
        <authorList>
            <person name="Aslett M."/>
        </authorList>
    </citation>
    <scope>NUCLEOTIDE SEQUENCE [LARGE SCALE GENOMIC DNA]</scope>
    <source>
        <strain evidence="2">Houghton</strain>
    </source>
</reference>
<keyword evidence="1" id="KW-0732">Signal</keyword>
<accession>U6KV59</accession>
<dbReference type="EMBL" id="HG675676">
    <property type="protein sequence ID" value="CDJ41856.1"/>
    <property type="molecule type" value="Genomic_DNA"/>
</dbReference>
<evidence type="ECO:0008006" key="4">
    <source>
        <dbReference type="Google" id="ProtNLM"/>
    </source>
</evidence>
<dbReference type="RefSeq" id="XP_013232606.1">
    <property type="nucleotide sequence ID" value="XM_013377152.1"/>
</dbReference>
<dbReference type="GeneID" id="25253572"/>
<dbReference type="AlphaFoldDB" id="U6KV59"/>
<gene>
    <name evidence="2" type="ORF">ETH_00022300</name>
</gene>